<gene>
    <name evidence="2" type="ORF">EVJ58_g4883</name>
</gene>
<sequence length="500" mass="55421">MAPTQKLNSKPTDSGIFRANDWIKKNQQFIDPPRYVQDALTDLLSIPSTLEKTLFPTLSMSVGGALRVPAAVVPIYSTAGVHYDDLAEYPLSEYFSAIPPVHVVPTEVFRNIPIPSAEVTDELLRMVGQRWLDGNVSLLHRHLGRDGAPGIESPFMPMYVLKVWQMTHKLRPVITTWLRADNWTTGLNGLGPVIAQTRLLLTRIPWSGRFQGLEGEPDTSFLTTFLSRKWLASDHINAFLEAIQTKIDDSPPRLSEHGTHRVLSTWFAQILQGHHLQVTDSGALAADSPASTVLPEWMKKIGDGFLKGELLSVGLVVNLHRTHWVATVIQFGTQQILYADSFDNFDAGRMDMLRVVWEHATRHSSESIIPLPLPSLEPVELSCLHDLSHAAHSTSSSEVEIEGAVPVSKLDEQPKLKNIPQSAVLVKSQGSETTTQKWSKILTGQSSLEAAVVGAKVAKRKRKADTTSHKREKKGKKAPKKKAKKPRRDPVSGLLLRAHI</sequence>
<dbReference type="Gene3D" id="3.40.395.10">
    <property type="entry name" value="Adenoviral Proteinase, Chain A"/>
    <property type="match status" value="1"/>
</dbReference>
<dbReference type="InterPro" id="IPR038765">
    <property type="entry name" value="Papain-like_cys_pep_sf"/>
</dbReference>
<comment type="caution">
    <text evidence="2">The sequence shown here is derived from an EMBL/GenBank/DDBJ whole genome shotgun (WGS) entry which is preliminary data.</text>
</comment>
<feature type="compositionally biased region" description="Basic residues" evidence="1">
    <location>
        <begin position="470"/>
        <end position="487"/>
    </location>
</feature>
<evidence type="ECO:0000313" key="3">
    <source>
        <dbReference type="Proteomes" id="UP000298390"/>
    </source>
</evidence>
<dbReference type="AlphaFoldDB" id="A0A4Y9YGZ9"/>
<evidence type="ECO:0000256" key="1">
    <source>
        <dbReference type="SAM" id="MobiDB-lite"/>
    </source>
</evidence>
<proteinExistence type="predicted"/>
<dbReference type="Proteomes" id="UP000298390">
    <property type="component" value="Unassembled WGS sequence"/>
</dbReference>
<dbReference type="SUPFAM" id="SSF54001">
    <property type="entry name" value="Cysteine proteinases"/>
    <property type="match status" value="1"/>
</dbReference>
<name>A0A4Y9YGZ9_9APHY</name>
<evidence type="ECO:0000313" key="2">
    <source>
        <dbReference type="EMBL" id="TFY60867.1"/>
    </source>
</evidence>
<reference evidence="2 3" key="1">
    <citation type="submission" date="2019-01" db="EMBL/GenBank/DDBJ databases">
        <title>Genome sequencing of the rare red list fungi Fomitopsis rosea.</title>
        <authorList>
            <person name="Buettner E."/>
            <person name="Kellner H."/>
        </authorList>
    </citation>
    <scope>NUCLEOTIDE SEQUENCE [LARGE SCALE GENOMIC DNA]</scope>
    <source>
        <strain evidence="2 3">DSM 105464</strain>
    </source>
</reference>
<evidence type="ECO:0008006" key="4">
    <source>
        <dbReference type="Google" id="ProtNLM"/>
    </source>
</evidence>
<feature type="region of interest" description="Disordered" evidence="1">
    <location>
        <begin position="454"/>
        <end position="500"/>
    </location>
</feature>
<accession>A0A4Y9YGZ9</accession>
<organism evidence="2 3">
    <name type="scientific">Rhodofomes roseus</name>
    <dbReference type="NCBI Taxonomy" id="34475"/>
    <lineage>
        <taxon>Eukaryota</taxon>
        <taxon>Fungi</taxon>
        <taxon>Dikarya</taxon>
        <taxon>Basidiomycota</taxon>
        <taxon>Agaricomycotina</taxon>
        <taxon>Agaricomycetes</taxon>
        <taxon>Polyporales</taxon>
        <taxon>Rhodofomes</taxon>
    </lineage>
</organism>
<dbReference type="EMBL" id="SEKV01000234">
    <property type="protein sequence ID" value="TFY60867.1"/>
    <property type="molecule type" value="Genomic_DNA"/>
</dbReference>
<protein>
    <recommendedName>
        <fullName evidence="4">Ubiquitin-like protease family profile domain-containing protein</fullName>
    </recommendedName>
</protein>